<reference evidence="1 2" key="1">
    <citation type="journal article" date="2020" name="Front. Microbiol.">
        <title>Single-cell genomics of novel Actinobacteria with the Wood-Ljungdahl pathway discovered in a serpentinizing system.</title>
        <authorList>
            <person name="Merino N."/>
            <person name="Kawai M."/>
            <person name="Boyd E.S."/>
            <person name="Colman D.R."/>
            <person name="McGlynn S.E."/>
            <person name="Nealson K.H."/>
            <person name="Kurokawa K."/>
            <person name="Hongoh Y."/>
        </authorList>
    </citation>
    <scope>NUCLEOTIDE SEQUENCE [LARGE SCALE GENOMIC DNA]</scope>
    <source>
        <strain evidence="1 2">S06</strain>
    </source>
</reference>
<protein>
    <submittedName>
        <fullName evidence="1">Uncharacterized protein</fullName>
    </submittedName>
</protein>
<evidence type="ECO:0000313" key="1">
    <source>
        <dbReference type="EMBL" id="GFP22085.1"/>
    </source>
</evidence>
<dbReference type="Proteomes" id="UP000580051">
    <property type="component" value="Unassembled WGS sequence"/>
</dbReference>
<accession>A0A6V8NP73</accession>
<feature type="non-terminal residue" evidence="1">
    <location>
        <position position="1"/>
    </location>
</feature>
<name>A0A6V8NP73_9ACTN</name>
<dbReference type="EMBL" id="BLRV01000205">
    <property type="protein sequence ID" value="GFP22085.1"/>
    <property type="molecule type" value="Genomic_DNA"/>
</dbReference>
<sequence length="26" mass="2789">AAQGIIRYLLIKYAKPITATAVAEDV</sequence>
<gene>
    <name evidence="1" type="ORF">HKBW3S06_01312</name>
</gene>
<comment type="caution">
    <text evidence="1">The sequence shown here is derived from an EMBL/GenBank/DDBJ whole genome shotgun (WGS) entry which is preliminary data.</text>
</comment>
<evidence type="ECO:0000313" key="2">
    <source>
        <dbReference type="Proteomes" id="UP000580051"/>
    </source>
</evidence>
<dbReference type="AlphaFoldDB" id="A0A6V8NP73"/>
<proteinExistence type="predicted"/>
<organism evidence="1 2">
    <name type="scientific">Candidatus Hakubella thermalkaliphila</name>
    <dbReference type="NCBI Taxonomy" id="2754717"/>
    <lineage>
        <taxon>Bacteria</taxon>
        <taxon>Bacillati</taxon>
        <taxon>Actinomycetota</taxon>
        <taxon>Actinomycetota incertae sedis</taxon>
        <taxon>Candidatus Hakubellales</taxon>
        <taxon>Candidatus Hakubellaceae</taxon>
        <taxon>Candidatus Hakubella</taxon>
    </lineage>
</organism>